<dbReference type="InterPro" id="IPR036709">
    <property type="entry name" value="Autotransporte_beta_dom_sf"/>
</dbReference>
<dbReference type="Gene3D" id="2.40.128.130">
    <property type="entry name" value="Autotransporter beta-domain"/>
    <property type="match status" value="1"/>
</dbReference>
<evidence type="ECO:0000313" key="1">
    <source>
        <dbReference type="EMBL" id="CDO47248.1"/>
    </source>
</evidence>
<sequence length="82" mass="9057">MDVLYSFHGKVNATKTFGEDQTIHIDKDYKLDPMGSFLEGELGISAQLSPDISLHGDVNYQQKLQKTGISGASFSAGIRYQF</sequence>
<organism evidence="1 2">
    <name type="scientific">Bartonella henselae</name>
    <name type="common">Rochalimaea henselae</name>
    <dbReference type="NCBI Taxonomy" id="38323"/>
    <lineage>
        <taxon>Bacteria</taxon>
        <taxon>Pseudomonadati</taxon>
        <taxon>Pseudomonadota</taxon>
        <taxon>Alphaproteobacteria</taxon>
        <taxon>Hyphomicrobiales</taxon>
        <taxon>Bartonellaceae</taxon>
        <taxon>Bartonella</taxon>
    </lineage>
</organism>
<dbReference type="EMBL" id="HG969191">
    <property type="protein sequence ID" value="CDO47248.1"/>
    <property type="molecule type" value="Genomic_DNA"/>
</dbReference>
<protein>
    <submittedName>
        <fullName evidence="1">Inducible autotransporter F</fullName>
    </submittedName>
</protein>
<dbReference type="AlphaFoldDB" id="X5M8D1"/>
<proteinExistence type="predicted"/>
<reference evidence="2" key="1">
    <citation type="submission" date="2013-11" db="EMBL/GenBank/DDBJ databases">
        <title>Genome sequencing of Bartonella spp. isolated from human blood.</title>
        <authorList>
            <person name="Raoult D."/>
        </authorList>
    </citation>
    <scope>NUCLEOTIDE SEQUENCE</scope>
    <source>
        <strain evidence="2">BM1374165</strain>
    </source>
</reference>
<dbReference type="Proteomes" id="UP000019801">
    <property type="component" value="Chromosome I"/>
</dbReference>
<dbReference type="PATRIC" id="fig|38323.4.peg.1331"/>
<evidence type="ECO:0000313" key="2">
    <source>
        <dbReference type="Proteomes" id="UP000019801"/>
    </source>
</evidence>
<dbReference type="InterPro" id="IPR006315">
    <property type="entry name" value="OM_autotransptr_brl_dom"/>
</dbReference>
<dbReference type="GO" id="GO:0019867">
    <property type="term" value="C:outer membrane"/>
    <property type="evidence" value="ECO:0007669"/>
    <property type="project" value="InterPro"/>
</dbReference>
<accession>X5M8D1</accession>
<gene>
    <name evidence="1" type="primary">ibaF_1</name>
    <name evidence="1" type="ORF">BM1374165_01255</name>
</gene>
<name>X5M8D1_BARHN</name>
<dbReference type="KEGG" id="bhs:BM1374165_01255"/>
<dbReference type="SUPFAM" id="SSF103515">
    <property type="entry name" value="Autotransporter"/>
    <property type="match status" value="1"/>
</dbReference>
<dbReference type="NCBIfam" id="TIGR01414">
    <property type="entry name" value="autotrans_barl"/>
    <property type="match status" value="1"/>
</dbReference>
<dbReference type="RefSeq" id="WP_051524344.1">
    <property type="nucleotide sequence ID" value="NZ_LOAH01000007.1"/>
</dbReference>